<comment type="caution">
    <text evidence="1">The sequence shown here is derived from an EMBL/GenBank/DDBJ whole genome shotgun (WGS) entry which is preliminary data.</text>
</comment>
<evidence type="ECO:0000313" key="2">
    <source>
        <dbReference type="Proteomes" id="UP000238322"/>
    </source>
</evidence>
<gene>
    <name evidence="1" type="ORF">C5Y83_19100</name>
</gene>
<evidence type="ECO:0000313" key="1">
    <source>
        <dbReference type="EMBL" id="PQO32334.1"/>
    </source>
</evidence>
<dbReference type="AlphaFoldDB" id="A0A2S8FK79"/>
<dbReference type="RefSeq" id="WP_105331347.1">
    <property type="nucleotide sequence ID" value="NZ_PUHY01000012.1"/>
</dbReference>
<dbReference type="OrthoDB" id="287242at2"/>
<dbReference type="Proteomes" id="UP000238322">
    <property type="component" value="Unassembled WGS sequence"/>
</dbReference>
<name>A0A2S8FK79_9BACT</name>
<protein>
    <submittedName>
        <fullName evidence="1">Uncharacterized protein</fullName>
    </submittedName>
</protein>
<accession>A0A2S8FK79</accession>
<sequence length="289" mass="33443">MLEIEDQMLDALRMLLRFLEKPVEGLNETIRVACLKEVKDLGDRTQRHGIMPHPSQRDPLILQHLLPKDTFPLPIAVAVERYLEMYEKAELPTHNRPIVDVIRTSSKIPLTRVRNITWEGFTFEGSTIGRFLTWAHLVSNIDLNNARLADKMEAEGMQPLYEHDTSSLQYKLYSRWNLCDSIPSYCQSVDQAESIFMVLHPDSPALDLLVHFQFMLTNWIESHAKRRDLSLRDGVISYCTDLSAEVFGELMPPLSQILVVDYRNHSLYHFGSSHNIVQRMMRLGHPEYA</sequence>
<organism evidence="1 2">
    <name type="scientific">Blastopirellula marina</name>
    <dbReference type="NCBI Taxonomy" id="124"/>
    <lineage>
        <taxon>Bacteria</taxon>
        <taxon>Pseudomonadati</taxon>
        <taxon>Planctomycetota</taxon>
        <taxon>Planctomycetia</taxon>
        <taxon>Pirellulales</taxon>
        <taxon>Pirellulaceae</taxon>
        <taxon>Blastopirellula</taxon>
    </lineage>
</organism>
<dbReference type="EMBL" id="PUHY01000012">
    <property type="protein sequence ID" value="PQO32334.1"/>
    <property type="molecule type" value="Genomic_DNA"/>
</dbReference>
<reference evidence="1 2" key="1">
    <citation type="submission" date="2018-02" db="EMBL/GenBank/DDBJ databases">
        <title>Comparative genomes isolates from brazilian mangrove.</title>
        <authorList>
            <person name="Araujo J.E."/>
            <person name="Taketani R.G."/>
            <person name="Silva M.C.P."/>
            <person name="Loureco M.V."/>
            <person name="Andreote F.D."/>
        </authorList>
    </citation>
    <scope>NUCLEOTIDE SEQUENCE [LARGE SCALE GENOMIC DNA]</scope>
    <source>
        <strain evidence="1 2">Hex-1 MGV</strain>
    </source>
</reference>
<proteinExistence type="predicted"/>